<evidence type="ECO:0000313" key="2">
    <source>
        <dbReference type="EMBL" id="SJL83771.1"/>
    </source>
</evidence>
<reference evidence="2 3" key="1">
    <citation type="submission" date="2017-02" db="EMBL/GenBank/DDBJ databases">
        <authorList>
            <person name="Peterson S.W."/>
        </authorList>
    </citation>
    <scope>NUCLEOTIDE SEQUENCE [LARGE SCALE GENOMIC DNA]</scope>
    <source>
        <strain evidence="2 3">CECT 9027</strain>
    </source>
</reference>
<dbReference type="SUPFAM" id="SSF88697">
    <property type="entry name" value="PUA domain-like"/>
    <property type="match status" value="1"/>
</dbReference>
<gene>
    <name evidence="2" type="ORF">VPAL9027_01749</name>
</gene>
<proteinExistence type="predicted"/>
<organism evidence="2 3">
    <name type="scientific">Vibrio palustris</name>
    <dbReference type="NCBI Taxonomy" id="1918946"/>
    <lineage>
        <taxon>Bacteria</taxon>
        <taxon>Pseudomonadati</taxon>
        <taxon>Pseudomonadota</taxon>
        <taxon>Gammaproteobacteria</taxon>
        <taxon>Vibrionales</taxon>
        <taxon>Vibrionaceae</taxon>
        <taxon>Vibrio</taxon>
    </lineage>
</organism>
<dbReference type="Pfam" id="PF04266">
    <property type="entry name" value="ASCH"/>
    <property type="match status" value="1"/>
</dbReference>
<dbReference type="PANTHER" id="PTHR39203:SF1">
    <property type="entry name" value="CYTOPLASMIC PROTEIN"/>
    <property type="match status" value="1"/>
</dbReference>
<accession>A0A1R4B4E9</accession>
<evidence type="ECO:0000313" key="3">
    <source>
        <dbReference type="Proteomes" id="UP000189475"/>
    </source>
</evidence>
<dbReference type="Gene3D" id="3.10.400.10">
    <property type="entry name" value="Sulfate adenylyltransferase"/>
    <property type="match status" value="1"/>
</dbReference>
<dbReference type="InterPro" id="IPR015947">
    <property type="entry name" value="PUA-like_sf"/>
</dbReference>
<name>A0A1R4B4E9_9VIBR</name>
<keyword evidence="3" id="KW-1185">Reference proteome</keyword>
<dbReference type="PANTHER" id="PTHR39203">
    <property type="entry name" value="CYTOPLASMIC PROTEIN-RELATED"/>
    <property type="match status" value="1"/>
</dbReference>
<sequence>MDERSEQYLQYYLSTLSADTAQKYQSFSAGYFCADEYNANVCADLIARGEKRASCSLEYWYSHADESRPQVGDLHVVTNWNGTPVCIVEIISVSTCLYCDVTAEFAAEEGEGDKSLEWWREAHWAFFSQECEELGIQPSQEMSLVLEHFNVVYPSTLSK</sequence>
<dbReference type="EMBL" id="FUFT01000005">
    <property type="protein sequence ID" value="SJL83771.1"/>
    <property type="molecule type" value="Genomic_DNA"/>
</dbReference>
<protein>
    <submittedName>
        <fullName evidence="2">ASCH domain protein</fullName>
    </submittedName>
</protein>
<dbReference type="InterPro" id="IPR009326">
    <property type="entry name" value="DUF984"/>
</dbReference>
<dbReference type="OrthoDB" id="9807542at2"/>
<dbReference type="PIRSF" id="PIRSF021320">
    <property type="entry name" value="DUF984"/>
    <property type="match status" value="1"/>
</dbReference>
<dbReference type="STRING" id="1918946.VPAL9027_01749"/>
<dbReference type="Proteomes" id="UP000189475">
    <property type="component" value="Unassembled WGS sequence"/>
</dbReference>
<dbReference type="RefSeq" id="WP_077314186.1">
    <property type="nucleotide sequence ID" value="NZ_AP024888.1"/>
</dbReference>
<evidence type="ECO:0000259" key="1">
    <source>
        <dbReference type="SMART" id="SM01022"/>
    </source>
</evidence>
<dbReference type="AlphaFoldDB" id="A0A1R4B4E9"/>
<feature type="domain" description="ASCH" evidence="1">
    <location>
        <begin position="31"/>
        <end position="153"/>
    </location>
</feature>
<dbReference type="InterPro" id="IPR007374">
    <property type="entry name" value="ASCH_domain"/>
</dbReference>
<dbReference type="CDD" id="cd06553">
    <property type="entry name" value="ASCH_Ef3133_like"/>
    <property type="match status" value="1"/>
</dbReference>
<dbReference type="SMART" id="SM01022">
    <property type="entry name" value="ASCH"/>
    <property type="match status" value="1"/>
</dbReference>